<dbReference type="SMART" id="SM00614">
    <property type="entry name" value="ZnF_BED"/>
    <property type="match status" value="2"/>
</dbReference>
<sequence>MSKMTRENASWVWDGHATKFFQGEAQFAQCSYCPSQISCAHSSTRGIASHLKSQHNVYKDESQRAISLLAKRTQQMEHQDAPKRLLVDAYSDVLTAASSFVIPRRREQVIPAFVANSSGSNSDVSISSQLLVRMEERERQNSHPSWVWQHATKMMKEDAQFAQCNYCHSLLSCAQGSTRGIGSHLKSQHNICKDNAVSSEQDVASSSNLSQFFSNTSSSNSPPLANFYSKIPPTSGACDSNNSSLKQEQSGTEGDSFEDEMPSLSNPSLLDGLLHSVSRSAITAQIVSEMPLLRTQIKDEIPEVEESGEDHSEAPNNTNFFFSDGHIVAELIRIAGDSDLAITIKNNEYCFTANSEGGGRPIKSVAFKDLGDVISVLERVNSEVVKAERWIKADWAQFACALRWKCHQIVGSSSANH</sequence>
<proteinExistence type="predicted"/>
<dbReference type="PROSITE" id="PS50808">
    <property type="entry name" value="ZF_BED"/>
    <property type="match status" value="1"/>
</dbReference>
<keyword evidence="2 4" id="KW-0863">Zinc-finger</keyword>
<evidence type="ECO:0000259" key="6">
    <source>
        <dbReference type="PROSITE" id="PS50808"/>
    </source>
</evidence>
<protein>
    <submittedName>
        <fullName evidence="8">BED-type domain-containing protein</fullName>
    </submittedName>
</protein>
<keyword evidence="3" id="KW-0862">Zinc</keyword>
<name>A0A914V6K3_9BILA</name>
<dbReference type="InterPro" id="IPR003656">
    <property type="entry name" value="Znf_BED"/>
</dbReference>
<dbReference type="GO" id="GO:0003677">
    <property type="term" value="F:DNA binding"/>
    <property type="evidence" value="ECO:0007669"/>
    <property type="project" value="InterPro"/>
</dbReference>
<evidence type="ECO:0000256" key="2">
    <source>
        <dbReference type="ARBA" id="ARBA00022771"/>
    </source>
</evidence>
<dbReference type="GO" id="GO:0008270">
    <property type="term" value="F:zinc ion binding"/>
    <property type="evidence" value="ECO:0007669"/>
    <property type="project" value="UniProtKB-KW"/>
</dbReference>
<dbReference type="WBParaSite" id="PSAMB.scaffold150size72182.g2680.t1">
    <property type="protein sequence ID" value="PSAMB.scaffold150size72182.g2680.t1"/>
    <property type="gene ID" value="PSAMB.scaffold150size72182.g2680"/>
</dbReference>
<evidence type="ECO:0000313" key="8">
    <source>
        <dbReference type="WBParaSite" id="PSAMB.scaffold150size72182.g2680.t1"/>
    </source>
</evidence>
<keyword evidence="7" id="KW-1185">Reference proteome</keyword>
<dbReference type="Proteomes" id="UP000887566">
    <property type="component" value="Unplaced"/>
</dbReference>
<organism evidence="7 8">
    <name type="scientific">Plectus sambesii</name>
    <dbReference type="NCBI Taxonomy" id="2011161"/>
    <lineage>
        <taxon>Eukaryota</taxon>
        <taxon>Metazoa</taxon>
        <taxon>Ecdysozoa</taxon>
        <taxon>Nematoda</taxon>
        <taxon>Chromadorea</taxon>
        <taxon>Plectida</taxon>
        <taxon>Plectina</taxon>
        <taxon>Plectoidea</taxon>
        <taxon>Plectidae</taxon>
        <taxon>Plectus</taxon>
    </lineage>
</organism>
<feature type="compositionally biased region" description="Polar residues" evidence="5">
    <location>
        <begin position="237"/>
        <end position="253"/>
    </location>
</feature>
<reference evidence="8" key="1">
    <citation type="submission" date="2022-11" db="UniProtKB">
        <authorList>
            <consortium name="WormBaseParasite"/>
        </authorList>
    </citation>
    <scope>IDENTIFICATION</scope>
</reference>
<feature type="compositionally biased region" description="Low complexity" evidence="5">
    <location>
        <begin position="210"/>
        <end position="226"/>
    </location>
</feature>
<dbReference type="Pfam" id="PF02892">
    <property type="entry name" value="zf-BED"/>
    <property type="match status" value="1"/>
</dbReference>
<evidence type="ECO:0000256" key="5">
    <source>
        <dbReference type="SAM" id="MobiDB-lite"/>
    </source>
</evidence>
<keyword evidence="1" id="KW-0479">Metal-binding</keyword>
<feature type="region of interest" description="Disordered" evidence="5">
    <location>
        <begin position="210"/>
        <end position="263"/>
    </location>
</feature>
<evidence type="ECO:0000256" key="3">
    <source>
        <dbReference type="ARBA" id="ARBA00022833"/>
    </source>
</evidence>
<accession>A0A914V6K3</accession>
<evidence type="ECO:0000256" key="1">
    <source>
        <dbReference type="ARBA" id="ARBA00022723"/>
    </source>
</evidence>
<feature type="domain" description="BED-type" evidence="6">
    <location>
        <begin position="142"/>
        <end position="196"/>
    </location>
</feature>
<evidence type="ECO:0000313" key="7">
    <source>
        <dbReference type="Proteomes" id="UP000887566"/>
    </source>
</evidence>
<evidence type="ECO:0000256" key="4">
    <source>
        <dbReference type="PROSITE-ProRule" id="PRU00027"/>
    </source>
</evidence>
<dbReference type="AlphaFoldDB" id="A0A914V6K3"/>